<dbReference type="InterPro" id="IPR012292">
    <property type="entry name" value="Globin/Proto"/>
</dbReference>
<evidence type="ECO:0000259" key="6">
    <source>
        <dbReference type="PROSITE" id="PS50885"/>
    </source>
</evidence>
<comment type="similarity">
    <text evidence="2">Belongs to the methyl-accepting chemotaxis (MCP) protein family.</text>
</comment>
<dbReference type="PRINTS" id="PR00260">
    <property type="entry name" value="CHEMTRNSDUCR"/>
</dbReference>
<organism evidence="7 8">
    <name type="scientific">Asaia siamensis</name>
    <dbReference type="NCBI Taxonomy" id="110479"/>
    <lineage>
        <taxon>Bacteria</taxon>
        <taxon>Pseudomonadati</taxon>
        <taxon>Pseudomonadota</taxon>
        <taxon>Alphaproteobacteria</taxon>
        <taxon>Acetobacterales</taxon>
        <taxon>Acetobacteraceae</taxon>
        <taxon>Asaia</taxon>
    </lineage>
</organism>
<dbReference type="InterPro" id="IPR004090">
    <property type="entry name" value="Chemotax_Me-accpt_rcpt"/>
</dbReference>
<proteinExistence type="inferred from homology"/>
<dbReference type="PANTHER" id="PTHR43531">
    <property type="entry name" value="PROTEIN ICFG"/>
    <property type="match status" value="1"/>
</dbReference>
<dbReference type="RefSeq" id="WP_188424544.1">
    <property type="nucleotide sequence ID" value="NZ_BMCH01000001.1"/>
</dbReference>
<feature type="domain" description="HAMP" evidence="6">
    <location>
        <begin position="190"/>
        <end position="239"/>
    </location>
</feature>
<accession>A0ABQ1L533</accession>
<keyword evidence="3" id="KW-0807">Transducer</keyword>
<dbReference type="InterPro" id="IPR009050">
    <property type="entry name" value="Globin-like_sf"/>
</dbReference>
<dbReference type="InterPro" id="IPR044398">
    <property type="entry name" value="Globin-sensor_dom"/>
</dbReference>
<dbReference type="CDD" id="cd01068">
    <property type="entry name" value="globin_sensor"/>
    <property type="match status" value="1"/>
</dbReference>
<evidence type="ECO:0000313" key="8">
    <source>
        <dbReference type="Proteomes" id="UP000637769"/>
    </source>
</evidence>
<dbReference type="Pfam" id="PF11563">
    <property type="entry name" value="Protoglobin"/>
    <property type="match status" value="1"/>
</dbReference>
<evidence type="ECO:0000256" key="3">
    <source>
        <dbReference type="PROSITE-ProRule" id="PRU00284"/>
    </source>
</evidence>
<evidence type="ECO:0000256" key="4">
    <source>
        <dbReference type="SAM" id="MobiDB-lite"/>
    </source>
</evidence>
<name>A0ABQ1L533_9PROT</name>
<sequence>MTETTLTDFNRRRDFMGMEETDLRALRSMTDLIDREIPAALDGLYRKISAVPEAGGFFSNPAHMEHARRAQIAHWHSIAEARFDQSYVTNVERIGAAHARIGLEPTLYIGAYGRVMEHLFKAIIHDTSTGNMLTRLSPHSKDALTERLVSLSKAVLLEIDLTISTYMNDIDKARVAMQAEQTRRAEEDKAAVQVLGDALSALANGDLTRRIGENDIPERLEALRQHFNQTAATLSRTMNDISSEADHILTNAHDIRQGAEQLSSRTEQQAAAGEEMSAALGQITERIRQTAQQTLRTDKMVSVAWHEAKHAEKVKNDTIAAMSAIEGSSREIGGIITIINEIAFQTNLLALNASVEAARAGDVGKGFAVVANEVRSLSQRSREAAEAIGALISQSDQQVQTGAAKVRETGDALQKVMEQVEAINNAVSTIATATQEQSQSITELNSAMSGLERTTMQNAGAAEESAEAVGNLVSTADTLTRAVSRFRTTTRDTQSDRSHASVDMVAFP</sequence>
<dbReference type="SMART" id="SM00283">
    <property type="entry name" value="MA"/>
    <property type="match status" value="1"/>
</dbReference>
<dbReference type="Pfam" id="PF00015">
    <property type="entry name" value="MCPsignal"/>
    <property type="match status" value="1"/>
</dbReference>
<evidence type="ECO:0000313" key="7">
    <source>
        <dbReference type="EMBL" id="GGC19609.1"/>
    </source>
</evidence>
<dbReference type="Gene3D" id="1.10.287.950">
    <property type="entry name" value="Methyl-accepting chemotaxis protein"/>
    <property type="match status" value="1"/>
</dbReference>
<evidence type="ECO:0000256" key="2">
    <source>
        <dbReference type="ARBA" id="ARBA00029447"/>
    </source>
</evidence>
<dbReference type="SUPFAM" id="SSF46458">
    <property type="entry name" value="Globin-like"/>
    <property type="match status" value="1"/>
</dbReference>
<dbReference type="PROSITE" id="PS50885">
    <property type="entry name" value="HAMP"/>
    <property type="match status" value="1"/>
</dbReference>
<dbReference type="InterPro" id="IPR039379">
    <property type="entry name" value="Protoglobin_sensor_dom"/>
</dbReference>
<feature type="region of interest" description="Disordered" evidence="4">
    <location>
        <begin position="488"/>
        <end position="508"/>
    </location>
</feature>
<keyword evidence="1" id="KW-0145">Chemotaxis</keyword>
<dbReference type="CDD" id="cd11386">
    <property type="entry name" value="MCP_signal"/>
    <property type="match status" value="1"/>
</dbReference>
<dbReference type="Proteomes" id="UP000637769">
    <property type="component" value="Unassembled WGS sequence"/>
</dbReference>
<reference evidence="8" key="1">
    <citation type="journal article" date="2019" name="Int. J. Syst. Evol. Microbiol.">
        <title>The Global Catalogue of Microorganisms (GCM) 10K type strain sequencing project: providing services to taxonomists for standard genome sequencing and annotation.</title>
        <authorList>
            <consortium name="The Broad Institute Genomics Platform"/>
            <consortium name="The Broad Institute Genome Sequencing Center for Infectious Disease"/>
            <person name="Wu L."/>
            <person name="Ma J."/>
        </authorList>
    </citation>
    <scope>NUCLEOTIDE SEQUENCE [LARGE SCALE GENOMIC DNA]</scope>
    <source>
        <strain evidence="8">CCM 7132</strain>
    </source>
</reference>
<dbReference type="SUPFAM" id="SSF58104">
    <property type="entry name" value="Methyl-accepting chemotaxis protein (MCP) signaling domain"/>
    <property type="match status" value="1"/>
</dbReference>
<feature type="domain" description="Methyl-accepting transducer" evidence="5">
    <location>
        <begin position="244"/>
        <end position="473"/>
    </location>
</feature>
<comment type="caution">
    <text evidence="7">The sequence shown here is derived from an EMBL/GenBank/DDBJ whole genome shotgun (WGS) entry which is preliminary data.</text>
</comment>
<dbReference type="PROSITE" id="PS50111">
    <property type="entry name" value="CHEMOTAXIS_TRANSDUC_2"/>
    <property type="match status" value="1"/>
</dbReference>
<keyword evidence="8" id="KW-1185">Reference proteome</keyword>
<protein>
    <submittedName>
        <fullName evidence="7">Methyl-accepting chemotaxis protein</fullName>
    </submittedName>
</protein>
<dbReference type="InterPro" id="IPR051310">
    <property type="entry name" value="MCP_chemotaxis"/>
</dbReference>
<dbReference type="Gene3D" id="1.10.490.10">
    <property type="entry name" value="Globins"/>
    <property type="match status" value="1"/>
</dbReference>
<evidence type="ECO:0000259" key="5">
    <source>
        <dbReference type="PROSITE" id="PS50111"/>
    </source>
</evidence>
<dbReference type="PANTHER" id="PTHR43531:SF11">
    <property type="entry name" value="METHYL-ACCEPTING CHEMOTAXIS PROTEIN 3"/>
    <property type="match status" value="1"/>
</dbReference>
<gene>
    <name evidence="7" type="ORF">GCM10007207_01020</name>
</gene>
<dbReference type="InterPro" id="IPR003660">
    <property type="entry name" value="HAMP_dom"/>
</dbReference>
<feature type="compositionally biased region" description="Basic and acidic residues" evidence="4">
    <location>
        <begin position="489"/>
        <end position="500"/>
    </location>
</feature>
<dbReference type="InterPro" id="IPR004089">
    <property type="entry name" value="MCPsignal_dom"/>
</dbReference>
<dbReference type="EMBL" id="BMCH01000001">
    <property type="protein sequence ID" value="GGC19609.1"/>
    <property type="molecule type" value="Genomic_DNA"/>
</dbReference>
<evidence type="ECO:0000256" key="1">
    <source>
        <dbReference type="ARBA" id="ARBA00022500"/>
    </source>
</evidence>